<reference evidence="1 2" key="1">
    <citation type="journal article" date="2014" name="Science">
        <title>Plant genetics. Early allopolyploid evolution in the post-Neolithic Brassica napus oilseed genome.</title>
        <authorList>
            <person name="Chalhoub B."/>
            <person name="Denoeud F."/>
            <person name="Liu S."/>
            <person name="Parkin I.A."/>
            <person name="Tang H."/>
            <person name="Wang X."/>
            <person name="Chiquet J."/>
            <person name="Belcram H."/>
            <person name="Tong C."/>
            <person name="Samans B."/>
            <person name="Correa M."/>
            <person name="Da Silva C."/>
            <person name="Just J."/>
            <person name="Falentin C."/>
            <person name="Koh C.S."/>
            <person name="Le Clainche I."/>
            <person name="Bernard M."/>
            <person name="Bento P."/>
            <person name="Noel B."/>
            <person name="Labadie K."/>
            <person name="Alberti A."/>
            <person name="Charles M."/>
            <person name="Arnaud D."/>
            <person name="Guo H."/>
            <person name="Daviaud C."/>
            <person name="Alamery S."/>
            <person name="Jabbari K."/>
            <person name="Zhao M."/>
            <person name="Edger P.P."/>
            <person name="Chelaifa H."/>
            <person name="Tack D."/>
            <person name="Lassalle G."/>
            <person name="Mestiri I."/>
            <person name="Schnel N."/>
            <person name="Le Paslier M.C."/>
            <person name="Fan G."/>
            <person name="Renault V."/>
            <person name="Bayer P.E."/>
            <person name="Golicz A.A."/>
            <person name="Manoli S."/>
            <person name="Lee T.H."/>
            <person name="Thi V.H."/>
            <person name="Chalabi S."/>
            <person name="Hu Q."/>
            <person name="Fan C."/>
            <person name="Tollenaere R."/>
            <person name="Lu Y."/>
            <person name="Battail C."/>
            <person name="Shen J."/>
            <person name="Sidebottom C.H."/>
            <person name="Wang X."/>
            <person name="Canaguier A."/>
            <person name="Chauveau A."/>
            <person name="Berard A."/>
            <person name="Deniot G."/>
            <person name="Guan M."/>
            <person name="Liu Z."/>
            <person name="Sun F."/>
            <person name="Lim Y.P."/>
            <person name="Lyons E."/>
            <person name="Town C.D."/>
            <person name="Bancroft I."/>
            <person name="Wang X."/>
            <person name="Meng J."/>
            <person name="Ma J."/>
            <person name="Pires J.C."/>
            <person name="King G.J."/>
            <person name="Brunel D."/>
            <person name="Delourme R."/>
            <person name="Renard M."/>
            <person name="Aury J.M."/>
            <person name="Adams K.L."/>
            <person name="Batley J."/>
            <person name="Snowdon R.J."/>
            <person name="Tost J."/>
            <person name="Edwards D."/>
            <person name="Zhou Y."/>
            <person name="Hua W."/>
            <person name="Sharpe A.G."/>
            <person name="Paterson A.H."/>
            <person name="Guan C."/>
            <person name="Wincker P."/>
        </authorList>
    </citation>
    <scope>NUCLEOTIDE SEQUENCE [LARGE SCALE GENOMIC DNA]</scope>
    <source>
        <strain evidence="2">cv. Darmor-bzh</strain>
    </source>
</reference>
<accession>A0A078IB16</accession>
<dbReference type="InterPro" id="IPR020529">
    <property type="entry name" value="ORC6_met/pln"/>
</dbReference>
<dbReference type="GO" id="GO:0005664">
    <property type="term" value="C:nuclear origin of replication recognition complex"/>
    <property type="evidence" value="ECO:0000318"/>
    <property type="project" value="GO_Central"/>
</dbReference>
<evidence type="ECO:0000313" key="1">
    <source>
        <dbReference type="EMBL" id="CDY48055.1"/>
    </source>
</evidence>
<dbReference type="PaxDb" id="3708-A0A078IB16"/>
<name>A0A078IB16_BRANA</name>
<dbReference type="Gramene" id="CDY48055">
    <property type="protein sequence ID" value="CDY48055"/>
    <property type="gene ID" value="GSBRNA2T00088711001"/>
</dbReference>
<dbReference type="Proteomes" id="UP000028999">
    <property type="component" value="Unassembled WGS sequence"/>
</dbReference>
<protein>
    <submittedName>
        <fullName evidence="1">BnaA09g23030D protein</fullName>
    </submittedName>
</protein>
<dbReference type="PANTHER" id="PTHR13394:SF1">
    <property type="entry name" value="ORIGIN RECOGNITION COMPLEX SUBUNIT 6"/>
    <property type="match status" value="1"/>
</dbReference>
<proteinExistence type="predicted"/>
<dbReference type="GO" id="GO:0006270">
    <property type="term" value="P:DNA replication initiation"/>
    <property type="evidence" value="ECO:0000318"/>
    <property type="project" value="GO_Central"/>
</dbReference>
<dbReference type="PANTHER" id="PTHR13394">
    <property type="entry name" value="ORIGIN RECOGNITION COMPLEX SUBUNIT 6"/>
    <property type="match status" value="1"/>
</dbReference>
<organism evidence="1 2">
    <name type="scientific">Brassica napus</name>
    <name type="common">Rape</name>
    <dbReference type="NCBI Taxonomy" id="3708"/>
    <lineage>
        <taxon>Eukaryota</taxon>
        <taxon>Viridiplantae</taxon>
        <taxon>Streptophyta</taxon>
        <taxon>Embryophyta</taxon>
        <taxon>Tracheophyta</taxon>
        <taxon>Spermatophyta</taxon>
        <taxon>Magnoliopsida</taxon>
        <taxon>eudicotyledons</taxon>
        <taxon>Gunneridae</taxon>
        <taxon>Pentapetalae</taxon>
        <taxon>rosids</taxon>
        <taxon>malvids</taxon>
        <taxon>Brassicales</taxon>
        <taxon>Brassicaceae</taxon>
        <taxon>Brassiceae</taxon>
        <taxon>Brassica</taxon>
    </lineage>
</organism>
<evidence type="ECO:0000313" key="2">
    <source>
        <dbReference type="Proteomes" id="UP000028999"/>
    </source>
</evidence>
<gene>
    <name evidence="1" type="primary">BnaA09g23030D</name>
    <name evidence="1" type="ORF">GSBRNA2T00088711001</name>
</gene>
<sequence>MISLTTSFWSEKLRKFATFLTLSSIIHHRRCKTSPIIFKIHAAIKLSRMFEKAFTRSFNSLQNIIGVQIKLNIKALAVQSGRGRVIKSEQNMLSLFSLHSSSKPRYMCSNSRVLHVNQLCILQCHLVRDHRNLRVKPAALAKLMKKQETKKEIN</sequence>
<dbReference type="STRING" id="3708.A0A078IB16"/>
<dbReference type="EMBL" id="LK032751">
    <property type="protein sequence ID" value="CDY48055.1"/>
    <property type="molecule type" value="Genomic_DNA"/>
</dbReference>
<dbReference type="AlphaFoldDB" id="A0A078IB16"/>
<keyword evidence="2" id="KW-1185">Reference proteome</keyword>